<keyword evidence="11" id="KW-0902">Two-component regulatory system</keyword>
<proteinExistence type="predicted"/>
<dbReference type="RefSeq" id="WP_282212466.1">
    <property type="nucleotide sequence ID" value="NZ_CP118247.1"/>
</dbReference>
<gene>
    <name evidence="15" type="ORF">PSQ90_05780</name>
</gene>
<dbReference type="SUPFAM" id="SSF55874">
    <property type="entry name" value="ATPase domain of HSP90 chaperone/DNA topoisomerase II/histidine kinase"/>
    <property type="match status" value="1"/>
</dbReference>
<dbReference type="Proteomes" id="UP001222118">
    <property type="component" value="Chromosome"/>
</dbReference>
<keyword evidence="6 12" id="KW-0812">Transmembrane</keyword>
<accession>A0ABY7YZZ3</accession>
<comment type="subcellular location">
    <subcellularLocation>
        <location evidence="2">Membrane</location>
        <topology evidence="2">Multi-pass membrane protein</topology>
    </subcellularLocation>
</comment>
<dbReference type="SMART" id="SM00388">
    <property type="entry name" value="HisKA"/>
    <property type="match status" value="1"/>
</dbReference>
<dbReference type="EMBL" id="CP118247">
    <property type="protein sequence ID" value="WDR06953.1"/>
    <property type="molecule type" value="Genomic_DNA"/>
</dbReference>
<dbReference type="CDD" id="cd00082">
    <property type="entry name" value="HisKA"/>
    <property type="match status" value="1"/>
</dbReference>
<evidence type="ECO:0000313" key="16">
    <source>
        <dbReference type="Proteomes" id="UP001222118"/>
    </source>
</evidence>
<evidence type="ECO:0000259" key="14">
    <source>
        <dbReference type="PROSITE" id="PS50885"/>
    </source>
</evidence>
<evidence type="ECO:0000259" key="13">
    <source>
        <dbReference type="PROSITE" id="PS50109"/>
    </source>
</evidence>
<name>A0ABY7YZZ3_9HYPH</name>
<evidence type="ECO:0000256" key="9">
    <source>
        <dbReference type="ARBA" id="ARBA00022840"/>
    </source>
</evidence>
<dbReference type="PROSITE" id="PS50885">
    <property type="entry name" value="HAMP"/>
    <property type="match status" value="1"/>
</dbReference>
<keyword evidence="12" id="KW-0472">Membrane</keyword>
<dbReference type="SMART" id="SM00387">
    <property type="entry name" value="HATPase_c"/>
    <property type="match status" value="1"/>
</dbReference>
<dbReference type="Pfam" id="PF02518">
    <property type="entry name" value="HATPase_c"/>
    <property type="match status" value="1"/>
</dbReference>
<protein>
    <recommendedName>
        <fullName evidence="3">histidine kinase</fullName>
        <ecNumber evidence="3">2.7.13.3</ecNumber>
    </recommendedName>
</protein>
<evidence type="ECO:0000256" key="6">
    <source>
        <dbReference type="ARBA" id="ARBA00022692"/>
    </source>
</evidence>
<evidence type="ECO:0000256" key="2">
    <source>
        <dbReference type="ARBA" id="ARBA00004141"/>
    </source>
</evidence>
<keyword evidence="7" id="KW-0547">Nucleotide-binding</keyword>
<dbReference type="Gene3D" id="3.30.565.10">
    <property type="entry name" value="Histidine kinase-like ATPase, C-terminal domain"/>
    <property type="match status" value="1"/>
</dbReference>
<dbReference type="InterPro" id="IPR036097">
    <property type="entry name" value="HisK_dim/P_sf"/>
</dbReference>
<feature type="transmembrane region" description="Helical" evidence="12">
    <location>
        <begin position="153"/>
        <end position="176"/>
    </location>
</feature>
<dbReference type="PANTHER" id="PTHR45436:SF14">
    <property type="entry name" value="SENSOR PROTEIN QSEC"/>
    <property type="match status" value="1"/>
</dbReference>
<dbReference type="InterPro" id="IPR003660">
    <property type="entry name" value="HAMP_dom"/>
</dbReference>
<evidence type="ECO:0000256" key="4">
    <source>
        <dbReference type="ARBA" id="ARBA00022553"/>
    </source>
</evidence>
<keyword evidence="9" id="KW-0067">ATP-binding</keyword>
<dbReference type="InterPro" id="IPR003661">
    <property type="entry name" value="HisK_dim/P_dom"/>
</dbReference>
<dbReference type="InterPro" id="IPR050428">
    <property type="entry name" value="TCS_sensor_his_kinase"/>
</dbReference>
<evidence type="ECO:0000256" key="5">
    <source>
        <dbReference type="ARBA" id="ARBA00022679"/>
    </source>
</evidence>
<keyword evidence="5" id="KW-0808">Transferase</keyword>
<dbReference type="PROSITE" id="PS50109">
    <property type="entry name" value="HIS_KIN"/>
    <property type="match status" value="1"/>
</dbReference>
<feature type="domain" description="Histidine kinase" evidence="13">
    <location>
        <begin position="233"/>
        <end position="442"/>
    </location>
</feature>
<evidence type="ECO:0000256" key="3">
    <source>
        <dbReference type="ARBA" id="ARBA00012438"/>
    </source>
</evidence>
<organism evidence="15 16">
    <name type="scientific">Devosia rhodophyticola</name>
    <dbReference type="NCBI Taxonomy" id="3026423"/>
    <lineage>
        <taxon>Bacteria</taxon>
        <taxon>Pseudomonadati</taxon>
        <taxon>Pseudomonadota</taxon>
        <taxon>Alphaproteobacteria</taxon>
        <taxon>Hyphomicrobiales</taxon>
        <taxon>Devosiaceae</taxon>
        <taxon>Devosia</taxon>
    </lineage>
</organism>
<evidence type="ECO:0000256" key="1">
    <source>
        <dbReference type="ARBA" id="ARBA00000085"/>
    </source>
</evidence>
<keyword evidence="8 15" id="KW-0418">Kinase</keyword>
<keyword evidence="16" id="KW-1185">Reference proteome</keyword>
<comment type="catalytic activity">
    <reaction evidence="1">
        <text>ATP + protein L-histidine = ADP + protein N-phospho-L-histidine.</text>
        <dbReference type="EC" id="2.7.13.3"/>
    </reaction>
</comment>
<dbReference type="PANTHER" id="PTHR45436">
    <property type="entry name" value="SENSOR HISTIDINE KINASE YKOH"/>
    <property type="match status" value="1"/>
</dbReference>
<dbReference type="SUPFAM" id="SSF47384">
    <property type="entry name" value="Homodimeric domain of signal transducing histidine kinase"/>
    <property type="match status" value="1"/>
</dbReference>
<dbReference type="EC" id="2.7.13.3" evidence="3"/>
<feature type="domain" description="HAMP" evidence="14">
    <location>
        <begin position="173"/>
        <end position="225"/>
    </location>
</feature>
<dbReference type="InterPro" id="IPR005467">
    <property type="entry name" value="His_kinase_dom"/>
</dbReference>
<dbReference type="GO" id="GO:0016301">
    <property type="term" value="F:kinase activity"/>
    <property type="evidence" value="ECO:0007669"/>
    <property type="project" value="UniProtKB-KW"/>
</dbReference>
<keyword evidence="10 12" id="KW-1133">Transmembrane helix</keyword>
<evidence type="ECO:0000256" key="10">
    <source>
        <dbReference type="ARBA" id="ARBA00022989"/>
    </source>
</evidence>
<dbReference type="InterPro" id="IPR036890">
    <property type="entry name" value="HATPase_C_sf"/>
</dbReference>
<sequence length="442" mass="47339">MKWPYSIALRLAIWLSVGTCLLWLGAAAISTSVLQHELAESFDEGLRQSAYRLLPLALHDLREPSEHALPIAATDGAAAGSFTYLVYDSTGKVVIRADDAPQVLSSIPSGDGFLLIGNRRAFAASDHRSGFGIVVLETSNYRGEALRDAIGALFWPLAGLLPLGAAGIWFAVRLAMRPLERLRREIAERGGANLSPLSNNEHPVELAPIAQEVAALLVRLKSAMDIEREFAANSAHELRTPIAGALAQTQRLAYELGEHPAQSRIRDIESALRNLSHLSEKLLQLARLDAGFARSEVPIDLRPVITLVVRDFHAAHEVSDRVNLTILDDAKLVSPIDPDAFAIALRNLIQNGLGHGTPGAMVDVVAGPGAILRVRSRGQIVGAELLARLSQRFIRGETATRGSGLGLAIVSAIMAQSGGRLALLSPAIGADDGFEAQLWLPS</sequence>
<dbReference type="InterPro" id="IPR003594">
    <property type="entry name" value="HATPase_dom"/>
</dbReference>
<dbReference type="Gene3D" id="1.10.287.130">
    <property type="match status" value="1"/>
</dbReference>
<evidence type="ECO:0000256" key="11">
    <source>
        <dbReference type="ARBA" id="ARBA00023012"/>
    </source>
</evidence>
<evidence type="ECO:0000256" key="7">
    <source>
        <dbReference type="ARBA" id="ARBA00022741"/>
    </source>
</evidence>
<reference evidence="15 16" key="1">
    <citation type="submission" date="2023-02" db="EMBL/GenBank/DDBJ databases">
        <title>Devosia chondri sp. nov., isolated from the phycosphere of marine algae.</title>
        <authorList>
            <person name="Kim J.M."/>
            <person name="Lee J.K."/>
            <person name="Choi B.J."/>
            <person name="Bayburt H."/>
            <person name="Jeon C.O."/>
        </authorList>
    </citation>
    <scope>NUCLEOTIDE SEQUENCE [LARGE SCALE GENOMIC DNA]</scope>
    <source>
        <strain evidence="15 16">G2-5</strain>
    </source>
</reference>
<evidence type="ECO:0000256" key="12">
    <source>
        <dbReference type="SAM" id="Phobius"/>
    </source>
</evidence>
<evidence type="ECO:0000256" key="8">
    <source>
        <dbReference type="ARBA" id="ARBA00022777"/>
    </source>
</evidence>
<evidence type="ECO:0000313" key="15">
    <source>
        <dbReference type="EMBL" id="WDR06953.1"/>
    </source>
</evidence>
<keyword evidence="4" id="KW-0597">Phosphoprotein</keyword>
<dbReference type="Pfam" id="PF00512">
    <property type="entry name" value="HisKA"/>
    <property type="match status" value="1"/>
</dbReference>